<dbReference type="InterPro" id="IPR029016">
    <property type="entry name" value="GAF-like_dom_sf"/>
</dbReference>
<dbReference type="SUPFAM" id="SSF81606">
    <property type="entry name" value="PP2C-like"/>
    <property type="match status" value="1"/>
</dbReference>
<dbReference type="EMBL" id="VLNT01000001">
    <property type="protein sequence ID" value="TSD68508.1"/>
    <property type="molecule type" value="Genomic_DNA"/>
</dbReference>
<dbReference type="Gene3D" id="3.60.40.10">
    <property type="entry name" value="PPM-type phosphatase domain"/>
    <property type="match status" value="1"/>
</dbReference>
<dbReference type="InterPro" id="IPR001932">
    <property type="entry name" value="PPM-type_phosphatase-like_dom"/>
</dbReference>
<dbReference type="SMART" id="SM00331">
    <property type="entry name" value="PP2C_SIG"/>
    <property type="match status" value="1"/>
</dbReference>
<dbReference type="SUPFAM" id="SSF55781">
    <property type="entry name" value="GAF domain-like"/>
    <property type="match status" value="1"/>
</dbReference>
<evidence type="ECO:0000313" key="3">
    <source>
        <dbReference type="EMBL" id="TSD68508.1"/>
    </source>
</evidence>
<dbReference type="Pfam" id="PF07228">
    <property type="entry name" value="SpoIIE"/>
    <property type="match status" value="1"/>
</dbReference>
<dbReference type="RefSeq" id="WP_143911449.1">
    <property type="nucleotide sequence ID" value="NZ_VLNT01000001.1"/>
</dbReference>
<evidence type="ECO:0000259" key="2">
    <source>
        <dbReference type="PROSITE" id="PS51746"/>
    </source>
</evidence>
<dbReference type="InterPro" id="IPR052016">
    <property type="entry name" value="Bact_Sigma-Reg"/>
</dbReference>
<evidence type="ECO:0000256" key="1">
    <source>
        <dbReference type="ARBA" id="ARBA00022801"/>
    </source>
</evidence>
<dbReference type="OrthoDB" id="9151676at2"/>
<dbReference type="Pfam" id="PF01590">
    <property type="entry name" value="GAF"/>
    <property type="match status" value="1"/>
</dbReference>
<reference evidence="3 4" key="1">
    <citation type="submission" date="2019-07" db="EMBL/GenBank/DDBJ databases">
        <authorList>
            <person name="Zhao L.H."/>
        </authorList>
    </citation>
    <scope>NUCLEOTIDE SEQUENCE [LARGE SCALE GENOMIC DNA]</scope>
    <source>
        <strain evidence="3 4">Co35</strain>
    </source>
</reference>
<keyword evidence="4" id="KW-1185">Reference proteome</keyword>
<organism evidence="3 4">
    <name type="scientific">Aeromicrobium piscarium</name>
    <dbReference type="NCBI Taxonomy" id="2590901"/>
    <lineage>
        <taxon>Bacteria</taxon>
        <taxon>Bacillati</taxon>
        <taxon>Actinomycetota</taxon>
        <taxon>Actinomycetes</taxon>
        <taxon>Propionibacteriales</taxon>
        <taxon>Nocardioidaceae</taxon>
        <taxon>Aeromicrobium</taxon>
    </lineage>
</organism>
<comment type="caution">
    <text evidence="3">The sequence shown here is derived from an EMBL/GenBank/DDBJ whole genome shotgun (WGS) entry which is preliminary data.</text>
</comment>
<dbReference type="InterPro" id="IPR036457">
    <property type="entry name" value="PPM-type-like_dom_sf"/>
</dbReference>
<dbReference type="InterPro" id="IPR003018">
    <property type="entry name" value="GAF"/>
</dbReference>
<dbReference type="PANTHER" id="PTHR43156:SF2">
    <property type="entry name" value="STAGE II SPORULATION PROTEIN E"/>
    <property type="match status" value="1"/>
</dbReference>
<sequence>MTIVSADERRQRVVDILGLPERGSLPVLDRIARIARRMFDVPSSAVTVFDADRVFIPGGSGDLPESIPREHTFCQHVLDTSGPVTTSDATCDPRFRDLPAVRADPAIRFYLGYPLTEPGGTVIGAFCVFDTRTREFDAAQVAEFSDLAAWAQRELLAEAESGRARAAQTALLPDRPLRIGDWSVTGRCAAALNVGGDYFDYGADGHVLHAGLADVMGKGTAAALLGSSVHGALRGAIQSVTEGMDLGRYLQRAETQLADELDRSGAFVTVFQLSADTRTHRLRYADAGFGLALLLRATGERERLTGDDPPLGLRRRERREHQVELLPGDRLVCVSDGVLDLVENPVRWPEAVESLVRPSTDAEAIDTILGLATERPPLDDVTVIIVQRHP</sequence>
<keyword evidence="1" id="KW-0378">Hydrolase</keyword>
<dbReference type="PANTHER" id="PTHR43156">
    <property type="entry name" value="STAGE II SPORULATION PROTEIN E-RELATED"/>
    <property type="match status" value="1"/>
</dbReference>
<feature type="domain" description="PPM-type phosphatase" evidence="2">
    <location>
        <begin position="178"/>
        <end position="388"/>
    </location>
</feature>
<dbReference type="AlphaFoldDB" id="A0A554SQB4"/>
<evidence type="ECO:0000313" key="4">
    <source>
        <dbReference type="Proteomes" id="UP000316988"/>
    </source>
</evidence>
<protein>
    <submittedName>
        <fullName evidence="3">SpoIIE family protein phosphatase</fullName>
    </submittedName>
</protein>
<dbReference type="SMART" id="SM00065">
    <property type="entry name" value="GAF"/>
    <property type="match status" value="1"/>
</dbReference>
<accession>A0A554SQB4</accession>
<gene>
    <name evidence="3" type="ORF">FNM00_02660</name>
</gene>
<dbReference type="Gene3D" id="3.30.450.40">
    <property type="match status" value="1"/>
</dbReference>
<proteinExistence type="predicted"/>
<name>A0A554SQB4_9ACTN</name>
<dbReference type="PROSITE" id="PS51746">
    <property type="entry name" value="PPM_2"/>
    <property type="match status" value="1"/>
</dbReference>
<dbReference type="GO" id="GO:0016791">
    <property type="term" value="F:phosphatase activity"/>
    <property type="evidence" value="ECO:0007669"/>
    <property type="project" value="TreeGrafter"/>
</dbReference>
<dbReference type="Proteomes" id="UP000316988">
    <property type="component" value="Unassembled WGS sequence"/>
</dbReference>